<dbReference type="EMBL" id="BAABIB010000127">
    <property type="protein sequence ID" value="GAA4662705.1"/>
    <property type="molecule type" value="Genomic_DNA"/>
</dbReference>
<dbReference type="PANTHER" id="PTHR30346:SF0">
    <property type="entry name" value="HCA OPERON TRANSCRIPTIONAL ACTIVATOR HCAR"/>
    <property type="match status" value="1"/>
</dbReference>
<keyword evidence="3" id="KW-0238">DNA-binding</keyword>
<evidence type="ECO:0000256" key="4">
    <source>
        <dbReference type="ARBA" id="ARBA00023163"/>
    </source>
</evidence>
<keyword evidence="2" id="KW-0805">Transcription regulation</keyword>
<dbReference type="InterPro" id="IPR005119">
    <property type="entry name" value="LysR_subst-bd"/>
</dbReference>
<dbReference type="InterPro" id="IPR000847">
    <property type="entry name" value="LysR_HTH_N"/>
</dbReference>
<dbReference type="PROSITE" id="PS50931">
    <property type="entry name" value="HTH_LYSR"/>
    <property type="match status" value="1"/>
</dbReference>
<comment type="caution">
    <text evidence="6">The sequence shown here is derived from an EMBL/GenBank/DDBJ whole genome shotgun (WGS) entry which is preliminary data.</text>
</comment>
<dbReference type="PRINTS" id="PR00039">
    <property type="entry name" value="HTHLYSR"/>
</dbReference>
<feature type="domain" description="HTH lysR-type" evidence="5">
    <location>
        <begin position="7"/>
        <end position="64"/>
    </location>
</feature>
<dbReference type="Gene3D" id="3.40.190.10">
    <property type="entry name" value="Periplasmic binding protein-like II"/>
    <property type="match status" value="2"/>
</dbReference>
<proteinExistence type="inferred from homology"/>
<organism evidence="6 7">
    <name type="scientific">Amycolatopsis dongchuanensis</name>
    <dbReference type="NCBI Taxonomy" id="1070866"/>
    <lineage>
        <taxon>Bacteria</taxon>
        <taxon>Bacillati</taxon>
        <taxon>Actinomycetota</taxon>
        <taxon>Actinomycetes</taxon>
        <taxon>Pseudonocardiales</taxon>
        <taxon>Pseudonocardiaceae</taxon>
        <taxon>Amycolatopsis</taxon>
    </lineage>
</organism>
<dbReference type="InterPro" id="IPR036390">
    <property type="entry name" value="WH_DNA-bd_sf"/>
</dbReference>
<evidence type="ECO:0000256" key="3">
    <source>
        <dbReference type="ARBA" id="ARBA00023125"/>
    </source>
</evidence>
<evidence type="ECO:0000256" key="1">
    <source>
        <dbReference type="ARBA" id="ARBA00009437"/>
    </source>
</evidence>
<dbReference type="InterPro" id="IPR036388">
    <property type="entry name" value="WH-like_DNA-bd_sf"/>
</dbReference>
<sequence length="285" mass="30845">MPDVPDLDLRLVRYFTVVAEHENFGRAATALHLAQPSLSRQIQRLEDLLGVRLLDRGPQGSSLTDAGRAFLPQARALLHTAREATLAARAAAPRPTLTIGYIEDFVVTPVVRELRHRHPGARITARHLDWHAAGALLEHEVDALVARLPMALPAAQVQVTVLYEEPFVLVVPAFHRLAGKESVWLDDLVGEGLVTCRQTGAAFTPPEDVTVVESIEDKLERVAEGRASGLLPAGDRRLALRPDLVAIPVEDAEPCRVVVATRAADPNPLLPAFRAAAKAHLTAAA</sequence>
<comment type="similarity">
    <text evidence="1">Belongs to the LysR transcriptional regulatory family.</text>
</comment>
<dbReference type="Gene3D" id="1.10.10.10">
    <property type="entry name" value="Winged helix-like DNA-binding domain superfamily/Winged helix DNA-binding domain"/>
    <property type="match status" value="1"/>
</dbReference>
<name>A0ABP8VH56_9PSEU</name>
<dbReference type="Proteomes" id="UP001500192">
    <property type="component" value="Unassembled WGS sequence"/>
</dbReference>
<evidence type="ECO:0000256" key="2">
    <source>
        <dbReference type="ARBA" id="ARBA00023015"/>
    </source>
</evidence>
<keyword evidence="7" id="KW-1185">Reference proteome</keyword>
<keyword evidence="4" id="KW-0804">Transcription</keyword>
<reference evidence="7" key="1">
    <citation type="journal article" date="2019" name="Int. J. Syst. Evol. Microbiol.">
        <title>The Global Catalogue of Microorganisms (GCM) 10K type strain sequencing project: providing services to taxonomists for standard genome sequencing and annotation.</title>
        <authorList>
            <consortium name="The Broad Institute Genomics Platform"/>
            <consortium name="The Broad Institute Genome Sequencing Center for Infectious Disease"/>
            <person name="Wu L."/>
            <person name="Ma J."/>
        </authorList>
    </citation>
    <scope>NUCLEOTIDE SEQUENCE [LARGE SCALE GENOMIC DNA]</scope>
    <source>
        <strain evidence="7">JCM 18054</strain>
    </source>
</reference>
<evidence type="ECO:0000313" key="7">
    <source>
        <dbReference type="Proteomes" id="UP001500192"/>
    </source>
</evidence>
<dbReference type="Pfam" id="PF03466">
    <property type="entry name" value="LysR_substrate"/>
    <property type="match status" value="1"/>
</dbReference>
<accession>A0ABP8VH56</accession>
<dbReference type="PANTHER" id="PTHR30346">
    <property type="entry name" value="TRANSCRIPTIONAL DUAL REGULATOR HCAR-RELATED"/>
    <property type="match status" value="1"/>
</dbReference>
<evidence type="ECO:0000259" key="5">
    <source>
        <dbReference type="PROSITE" id="PS50931"/>
    </source>
</evidence>
<dbReference type="RefSeq" id="WP_091505446.1">
    <property type="nucleotide sequence ID" value="NZ_BAABIB010000127.1"/>
</dbReference>
<evidence type="ECO:0000313" key="6">
    <source>
        <dbReference type="EMBL" id="GAA4662705.1"/>
    </source>
</evidence>
<dbReference type="SUPFAM" id="SSF46785">
    <property type="entry name" value="Winged helix' DNA-binding domain"/>
    <property type="match status" value="1"/>
</dbReference>
<protein>
    <submittedName>
        <fullName evidence="6">LysR substrate-binding domain-containing protein</fullName>
    </submittedName>
</protein>
<dbReference type="Pfam" id="PF00126">
    <property type="entry name" value="HTH_1"/>
    <property type="match status" value="1"/>
</dbReference>
<gene>
    <name evidence="6" type="ORF">GCM10023214_64050</name>
</gene>
<dbReference type="SUPFAM" id="SSF53850">
    <property type="entry name" value="Periplasmic binding protein-like II"/>
    <property type="match status" value="1"/>
</dbReference>